<dbReference type="InParanoid" id="B3SCJ3"/>
<feature type="non-terminal residue" evidence="4">
    <location>
        <position position="213"/>
    </location>
</feature>
<dbReference type="HOGENOM" id="CLU_104033_0_0_1"/>
<keyword evidence="5" id="KW-1185">Reference proteome</keyword>
<dbReference type="CTD" id="6759190"/>
<keyword evidence="2" id="KW-0677">Repeat</keyword>
<evidence type="ECO:0000313" key="5">
    <source>
        <dbReference type="Proteomes" id="UP000009022"/>
    </source>
</evidence>
<dbReference type="PANTHER" id="PTHR19871:SF14">
    <property type="entry name" value="DUF4062 DOMAIN-CONTAINING PROTEIN"/>
    <property type="match status" value="1"/>
</dbReference>
<feature type="domain" description="NWD1/2-like winged helix-turn-helix" evidence="3">
    <location>
        <begin position="78"/>
        <end position="192"/>
    </location>
</feature>
<dbReference type="OrthoDB" id="6134417at2759"/>
<reference evidence="4 5" key="1">
    <citation type="journal article" date="2008" name="Nature">
        <title>The Trichoplax genome and the nature of placozoans.</title>
        <authorList>
            <person name="Srivastava M."/>
            <person name="Begovic E."/>
            <person name="Chapman J."/>
            <person name="Putnam N.H."/>
            <person name="Hellsten U."/>
            <person name="Kawashima T."/>
            <person name="Kuo A."/>
            <person name="Mitros T."/>
            <person name="Salamov A."/>
            <person name="Carpenter M.L."/>
            <person name="Signorovitch A.Y."/>
            <person name="Moreno M.A."/>
            <person name="Kamm K."/>
            <person name="Grimwood J."/>
            <person name="Schmutz J."/>
            <person name="Shapiro H."/>
            <person name="Grigoriev I.V."/>
            <person name="Buss L.W."/>
            <person name="Schierwater B."/>
            <person name="Dellaporta S.L."/>
            <person name="Rokhsar D.S."/>
        </authorList>
    </citation>
    <scope>NUCLEOTIDE SEQUENCE [LARGE SCALE GENOMIC DNA]</scope>
    <source>
        <strain evidence="4 5">Grell-BS-1999</strain>
    </source>
</reference>
<name>B3SCJ3_TRIAD</name>
<dbReference type="EMBL" id="DS985271">
    <property type="protein sequence ID" value="EDV19527.1"/>
    <property type="molecule type" value="Genomic_DNA"/>
</dbReference>
<evidence type="ECO:0000256" key="2">
    <source>
        <dbReference type="ARBA" id="ARBA00022737"/>
    </source>
</evidence>
<dbReference type="PANTHER" id="PTHR19871">
    <property type="entry name" value="BETA TRANSDUCIN-RELATED PROTEIN"/>
    <property type="match status" value="1"/>
</dbReference>
<dbReference type="Proteomes" id="UP000009022">
    <property type="component" value="Unassembled WGS sequence"/>
</dbReference>
<dbReference type="PhylomeDB" id="B3SCJ3"/>
<dbReference type="AlphaFoldDB" id="B3SCJ3"/>
<protein>
    <recommendedName>
        <fullName evidence="3">NWD1/2-like winged helix-turn-helix domain-containing protein</fullName>
    </recommendedName>
</protein>
<evidence type="ECO:0000256" key="1">
    <source>
        <dbReference type="ARBA" id="ARBA00022574"/>
    </source>
</evidence>
<dbReference type="Pfam" id="PF25469">
    <property type="entry name" value="WHD_NWD1"/>
    <property type="match status" value="1"/>
</dbReference>
<gene>
    <name evidence="4" type="ORF">TRIADDRAFT_6104</name>
</gene>
<accession>B3SCJ3</accession>
<dbReference type="KEGG" id="tad:TRIADDRAFT_6104"/>
<dbReference type="STRING" id="10228.B3SCJ3"/>
<keyword evidence="1" id="KW-0853">WD repeat</keyword>
<dbReference type="GeneID" id="6759190"/>
<dbReference type="eggNOG" id="KOG3602">
    <property type="taxonomic scope" value="Eukaryota"/>
</dbReference>
<dbReference type="InterPro" id="IPR057588">
    <property type="entry name" value="NWD1/2-like_WH"/>
</dbReference>
<sequence>IVKEEGNFFDIQKLSSNDINYIVNQFMNANQKSLTSEMRQLLISKCQACPWPAYVNTVMLLSLTWKSFTDLSNCNIPTAMNELIAIIIENLEKKYGKILMQRLLIYITLSRKGLTEAELEDILSCDDEVLRAVYPNREPTVHRIPTLLWIRVRNELSPFLDEAFADGFSVLRWKFRNFSEVIRKRYLSNADDKTELHSVLADYFSDKWKDGKP</sequence>
<proteinExistence type="predicted"/>
<evidence type="ECO:0000259" key="3">
    <source>
        <dbReference type="Pfam" id="PF25469"/>
    </source>
</evidence>
<dbReference type="InterPro" id="IPR052752">
    <property type="entry name" value="NACHT-WD_repeat"/>
</dbReference>
<dbReference type="RefSeq" id="XP_002117959.1">
    <property type="nucleotide sequence ID" value="XM_002117923.1"/>
</dbReference>
<feature type="non-terminal residue" evidence="4">
    <location>
        <position position="1"/>
    </location>
</feature>
<evidence type="ECO:0000313" key="4">
    <source>
        <dbReference type="EMBL" id="EDV19527.1"/>
    </source>
</evidence>
<organism evidence="4 5">
    <name type="scientific">Trichoplax adhaerens</name>
    <name type="common">Trichoplax reptans</name>
    <dbReference type="NCBI Taxonomy" id="10228"/>
    <lineage>
        <taxon>Eukaryota</taxon>
        <taxon>Metazoa</taxon>
        <taxon>Placozoa</taxon>
        <taxon>Uniplacotomia</taxon>
        <taxon>Trichoplacea</taxon>
        <taxon>Trichoplacidae</taxon>
        <taxon>Trichoplax</taxon>
    </lineage>
</organism>